<keyword evidence="1" id="KW-0812">Transmembrane</keyword>
<organism evidence="2 3">
    <name type="scientific">Polaribacter reichenbachii</name>
    <dbReference type="NCBI Taxonomy" id="996801"/>
    <lineage>
        <taxon>Bacteria</taxon>
        <taxon>Pseudomonadati</taxon>
        <taxon>Bacteroidota</taxon>
        <taxon>Flavobacteriia</taxon>
        <taxon>Flavobacteriales</taxon>
        <taxon>Flavobacteriaceae</taxon>
    </lineage>
</organism>
<evidence type="ECO:0000313" key="2">
    <source>
        <dbReference type="EMBL" id="OBY65776.1"/>
    </source>
</evidence>
<reference evidence="3" key="1">
    <citation type="submission" date="2016-02" db="EMBL/GenBank/DDBJ databases">
        <title>Paenibacillus sp. LPB0068, isolated from Crassostrea gigas.</title>
        <authorList>
            <person name="Shin S.-K."/>
            <person name="Yi H."/>
        </authorList>
    </citation>
    <scope>NUCLEOTIDE SEQUENCE [LARGE SCALE GENOMIC DNA]</scope>
    <source>
        <strain evidence="3">KCTC 23969</strain>
    </source>
</reference>
<feature type="transmembrane region" description="Helical" evidence="1">
    <location>
        <begin position="6"/>
        <end position="26"/>
    </location>
</feature>
<accession>A0A1B8U1M8</accession>
<keyword evidence="1" id="KW-0472">Membrane</keyword>
<keyword evidence="1" id="KW-1133">Transmembrane helix</keyword>
<dbReference type="AlphaFoldDB" id="A0A1B8U1M8"/>
<protein>
    <submittedName>
        <fullName evidence="2">Chemotaxis protein</fullName>
    </submittedName>
</protein>
<dbReference type="KEGG" id="prn:BW723_13640"/>
<keyword evidence="3" id="KW-1185">Reference proteome</keyword>
<dbReference type="RefSeq" id="WP_068360000.1">
    <property type="nucleotide sequence ID" value="NZ_CP019419.1"/>
</dbReference>
<dbReference type="OrthoDB" id="979566at2"/>
<name>A0A1B8U1M8_9FLAO</name>
<gene>
    <name evidence="2" type="ORF">LPB301_08140</name>
</gene>
<evidence type="ECO:0000256" key="1">
    <source>
        <dbReference type="SAM" id="Phobius"/>
    </source>
</evidence>
<evidence type="ECO:0000313" key="3">
    <source>
        <dbReference type="Proteomes" id="UP000092612"/>
    </source>
</evidence>
<dbReference type="Proteomes" id="UP000092612">
    <property type="component" value="Unassembled WGS sequence"/>
</dbReference>
<proteinExistence type="predicted"/>
<comment type="caution">
    <text evidence="2">The sequence shown here is derived from an EMBL/GenBank/DDBJ whole genome shotgun (WGS) entry which is preliminary data.</text>
</comment>
<dbReference type="STRING" id="996801.BW723_13640"/>
<feature type="transmembrane region" description="Helical" evidence="1">
    <location>
        <begin position="178"/>
        <end position="195"/>
    </location>
</feature>
<dbReference type="EMBL" id="LSFL01000029">
    <property type="protein sequence ID" value="OBY65776.1"/>
    <property type="molecule type" value="Genomic_DNA"/>
</dbReference>
<sequence>MSIYNKIKWILGILIIFVLIITTNLIDKSNFTRIKNTVTNIYEDRLIAKDLIFKVSKVITEKNIAYILKEESYFKSKNSILNENLDSYLIRFEETNLTKEEKKLFIALKNKIKNLIVIENKTDENFLKNSNSNYLNEINKINNILTELSIIQVNEGSRQVAISEKALSTIELFTQMEIYFLIFLAIIVQIIVVYNNPK</sequence>